<feature type="transmembrane region" description="Helical" evidence="1">
    <location>
        <begin position="63"/>
        <end position="81"/>
    </location>
</feature>
<feature type="transmembrane region" description="Helical" evidence="1">
    <location>
        <begin position="120"/>
        <end position="146"/>
    </location>
</feature>
<name>A0A7T2YWL7_9BURK</name>
<proteinExistence type="predicted"/>
<keyword evidence="1" id="KW-0812">Transmembrane</keyword>
<evidence type="ECO:0008006" key="4">
    <source>
        <dbReference type="Google" id="ProtNLM"/>
    </source>
</evidence>
<feature type="transmembrane region" description="Helical" evidence="1">
    <location>
        <begin position="364"/>
        <end position="383"/>
    </location>
</feature>
<keyword evidence="1" id="KW-1133">Transmembrane helix</keyword>
<organism evidence="2 3">
    <name type="scientific">Delftia lacustris</name>
    <dbReference type="NCBI Taxonomy" id="558537"/>
    <lineage>
        <taxon>Bacteria</taxon>
        <taxon>Pseudomonadati</taxon>
        <taxon>Pseudomonadota</taxon>
        <taxon>Betaproteobacteria</taxon>
        <taxon>Burkholderiales</taxon>
        <taxon>Comamonadaceae</taxon>
        <taxon>Delftia</taxon>
    </lineage>
</organism>
<dbReference type="AlphaFoldDB" id="A0A7T2YWL7"/>
<evidence type="ECO:0000256" key="1">
    <source>
        <dbReference type="SAM" id="Phobius"/>
    </source>
</evidence>
<feature type="transmembrane region" description="Helical" evidence="1">
    <location>
        <begin position="20"/>
        <end position="51"/>
    </location>
</feature>
<evidence type="ECO:0000313" key="2">
    <source>
        <dbReference type="EMBL" id="QPS82901.1"/>
    </source>
</evidence>
<sequence length="417" mass="47555">MAALMEATDKTGNISVGKTAIWIGFIKLALALNSSIGTITTLQMMVSAFVFSRIIHYIYNNHGILRSAIFFAFFVATPHILNFSGMLYPDGPFAICGIGFIFEIWICLRRSKVTSFSAFVIFLCMPFAIFARSNGIVLLIPFIYLLFKTDRFGRIIIATIGIFWTLTSTFLTLHQAGKPQEATYPLVIFETANFVQPRPFSVAFGLPAYNVSKTTVEVLEKYGGIQKFNDWYDRDYWDSLVHQPNSPNVLTILPEDKEILIKEFSRYNLWHNIPAFLSSRVNVFMVSALADGHFPTAETKSYVLKNFQDYYSELSPPPFLSKWITLLNSISWKYRFILWSPFFGMAMLAVATIMAWKRLKADHLVIYASLILQLFAIFLFSSAGEYRYLLTYFLLPIALYPMICDLRRSAPATTKMS</sequence>
<gene>
    <name evidence="2" type="ORF">I6G47_07425</name>
</gene>
<dbReference type="RefSeq" id="WP_016454644.1">
    <property type="nucleotide sequence ID" value="NZ_CP065748.1"/>
</dbReference>
<feature type="transmembrane region" description="Helical" evidence="1">
    <location>
        <begin position="87"/>
        <end position="108"/>
    </location>
</feature>
<feature type="transmembrane region" description="Helical" evidence="1">
    <location>
        <begin position="152"/>
        <end position="173"/>
    </location>
</feature>
<dbReference type="EMBL" id="CP065748">
    <property type="protein sequence ID" value="QPS82901.1"/>
    <property type="molecule type" value="Genomic_DNA"/>
</dbReference>
<dbReference type="GeneID" id="83665064"/>
<protein>
    <recommendedName>
        <fullName evidence="4">Dolichyl-phosphate-mannose-protein mannosyltransferase</fullName>
    </recommendedName>
</protein>
<reference evidence="2 3" key="1">
    <citation type="submission" date="2020-12" db="EMBL/GenBank/DDBJ databases">
        <title>FDA dAtabase for Regulatory Grade micrObial Sequences (FDA-ARGOS): Supporting development and validation of Infectious Disease Dx tests.</title>
        <authorList>
            <person name="Sproer C."/>
            <person name="Gronow S."/>
            <person name="Severitt S."/>
            <person name="Schroder I."/>
            <person name="Tallon L."/>
            <person name="Sadzewicz L."/>
            <person name="Zhao X."/>
            <person name="Boylan J."/>
            <person name="Ott S."/>
            <person name="Bowen H."/>
            <person name="Vavikolanu K."/>
            <person name="Mehta A."/>
            <person name="Aluvathingal J."/>
            <person name="Nadendla S."/>
            <person name="Lowell S."/>
            <person name="Myers T."/>
            <person name="Yan Y."/>
            <person name="Sichtig H."/>
        </authorList>
    </citation>
    <scope>NUCLEOTIDE SEQUENCE [LARGE SCALE GENOMIC DNA]</scope>
    <source>
        <strain evidence="2 3">FDAARGOS_890</strain>
    </source>
</reference>
<evidence type="ECO:0000313" key="3">
    <source>
        <dbReference type="Proteomes" id="UP000595064"/>
    </source>
</evidence>
<keyword evidence="1" id="KW-0472">Membrane</keyword>
<dbReference type="Proteomes" id="UP000595064">
    <property type="component" value="Chromosome"/>
</dbReference>
<keyword evidence="3" id="KW-1185">Reference proteome</keyword>
<accession>A0A7T2YWL7</accession>
<feature type="transmembrane region" description="Helical" evidence="1">
    <location>
        <begin position="336"/>
        <end position="357"/>
    </location>
</feature>
<dbReference type="KEGG" id="dla:I6G47_07425"/>